<keyword evidence="5 9" id="KW-0949">S-adenosyl-L-methionine</keyword>
<dbReference type="Pfam" id="PF05958">
    <property type="entry name" value="tRNA_U5-meth_tr"/>
    <property type="match status" value="1"/>
</dbReference>
<dbReference type="GO" id="GO:0005506">
    <property type="term" value="F:iron ion binding"/>
    <property type="evidence" value="ECO:0007669"/>
    <property type="project" value="UniProtKB-UniRule"/>
</dbReference>
<evidence type="ECO:0000256" key="1">
    <source>
        <dbReference type="ARBA" id="ARBA00022485"/>
    </source>
</evidence>
<feature type="binding site" evidence="9">
    <location>
        <position position="39"/>
    </location>
    <ligand>
        <name>[4Fe-4S] cluster</name>
        <dbReference type="ChEBI" id="CHEBI:49883"/>
    </ligand>
</feature>
<accession>A0A0T9UKA8</accession>
<evidence type="ECO:0000256" key="8">
    <source>
        <dbReference type="ARBA" id="ARBA00023014"/>
    </source>
</evidence>
<keyword evidence="7 9" id="KW-0408">Iron</keyword>
<evidence type="ECO:0000256" key="5">
    <source>
        <dbReference type="ARBA" id="ARBA00022691"/>
    </source>
</evidence>
<dbReference type="NCBIfam" id="TIGR02085">
    <property type="entry name" value="meth_trns_rumB"/>
    <property type="match status" value="1"/>
</dbReference>
<evidence type="ECO:0000256" key="12">
    <source>
        <dbReference type="PROSITE-ProRule" id="PRU10015"/>
    </source>
</evidence>
<feature type="binding site" evidence="9 11">
    <location>
        <position position="332"/>
    </location>
    <ligand>
        <name>S-adenosyl-L-methionine</name>
        <dbReference type="ChEBI" id="CHEBI:59789"/>
    </ligand>
</feature>
<evidence type="ECO:0000256" key="11">
    <source>
        <dbReference type="PROSITE-ProRule" id="PRU01024"/>
    </source>
</evidence>
<dbReference type="CDD" id="cd02440">
    <property type="entry name" value="AdoMet_MTases"/>
    <property type="match status" value="1"/>
</dbReference>
<feature type="binding site" evidence="9 11">
    <location>
        <position position="266"/>
    </location>
    <ligand>
        <name>S-adenosyl-L-methionine</name>
        <dbReference type="ChEBI" id="CHEBI:59789"/>
    </ligand>
</feature>
<dbReference type="InterPro" id="IPR030390">
    <property type="entry name" value="MeTrfase_TrmA_AS"/>
</dbReference>
<dbReference type="GO" id="GO:0070041">
    <property type="term" value="F:rRNA (uridine-C5-)-methyltransferase activity"/>
    <property type="evidence" value="ECO:0007669"/>
    <property type="project" value="UniProtKB-UniRule"/>
</dbReference>
<keyword evidence="8 9" id="KW-0411">Iron-sulfur</keyword>
<keyword evidence="1 9" id="KW-0004">4Fe-4S</keyword>
<reference evidence="14" key="1">
    <citation type="submission" date="2015-03" db="EMBL/GenBank/DDBJ databases">
        <authorList>
            <consortium name="Pathogen Informatics"/>
        </authorList>
    </citation>
    <scope>NUCLEOTIDE SEQUENCE [LARGE SCALE GENOMIC DNA]</scope>
    <source>
        <strain evidence="14">IP27925</strain>
    </source>
</reference>
<dbReference type="InterPro" id="IPR030391">
    <property type="entry name" value="MeTrfase_TrmA_CS"/>
</dbReference>
<comment type="catalytic activity">
    <reaction evidence="9">
        <text>uridine(747) in 23S rRNA + S-adenosyl-L-methionine = 5-methyluridine(747) in 23S rRNA + S-adenosyl-L-homocysteine + H(+)</text>
        <dbReference type="Rhea" id="RHEA:42628"/>
        <dbReference type="Rhea" id="RHEA-COMP:10154"/>
        <dbReference type="Rhea" id="RHEA-COMP:10155"/>
        <dbReference type="ChEBI" id="CHEBI:15378"/>
        <dbReference type="ChEBI" id="CHEBI:57856"/>
        <dbReference type="ChEBI" id="CHEBI:59789"/>
        <dbReference type="ChEBI" id="CHEBI:65315"/>
        <dbReference type="ChEBI" id="CHEBI:74447"/>
        <dbReference type="EC" id="2.1.1.189"/>
    </reaction>
</comment>
<dbReference type="PANTHER" id="PTHR11061">
    <property type="entry name" value="RNA M5U METHYLTRANSFERASE"/>
    <property type="match status" value="1"/>
</dbReference>
<evidence type="ECO:0000256" key="9">
    <source>
        <dbReference type="HAMAP-Rule" id="MF_01012"/>
    </source>
</evidence>
<comment type="function">
    <text evidence="9">Catalyzes the formation of 5-methyl-uridine at position 747 (m5U747) in 23S rRNA.</text>
</comment>
<sequence length="401" mass="44785">MLQFVPTNSFGCELFNVSDYNGQLLMHCAQYTADRCRSCQWLDKPYPQQLADKQHHLEDLLAGHTVAQWLTPIFGRESAFRNKAKMVVSGSVERPLLGMLHRDGTAVDLCDCPLYPASFAPVLAVLKTFIARAGLTPYNVARKRGELKFLLLTESTYSGELMLRFVLRSETKLAQLQAALPWLQQQLPQLAVISANIQPVHMAILEGEQEIPLTEQQALPEQFNQVPLFIRPQSFFQTNPQVAASLYATARQWVRDLGISSMWDLFCGVGGFGLHCAGSETQLTGIEISAEAITCARQSADQLGLKNVSFAALDSTRFATAEAQVPQLVLVNPPRRGIGVELCDYLTQMAPEFILYSSCNAKTMAKDISRLADYRIERVQLFDMFPHTAHYEVLTLLTLRP</sequence>
<feature type="active site" evidence="12">
    <location>
        <position position="359"/>
    </location>
</feature>
<dbReference type="Proteomes" id="UP000040088">
    <property type="component" value="Unassembled WGS sequence"/>
</dbReference>
<feature type="binding site" evidence="9">
    <location>
        <position position="36"/>
    </location>
    <ligand>
        <name>[4Fe-4S] cluster</name>
        <dbReference type="ChEBI" id="CHEBI:49883"/>
    </ligand>
</feature>
<evidence type="ECO:0000313" key="13">
    <source>
        <dbReference type="EMBL" id="CNL47971.1"/>
    </source>
</evidence>
<evidence type="ECO:0000256" key="4">
    <source>
        <dbReference type="ARBA" id="ARBA00022679"/>
    </source>
</evidence>
<dbReference type="PROSITE" id="PS01231">
    <property type="entry name" value="TRMA_2"/>
    <property type="match status" value="1"/>
</dbReference>
<dbReference type="EMBL" id="CQEM01000014">
    <property type="protein sequence ID" value="CNL47971.1"/>
    <property type="molecule type" value="Genomic_DNA"/>
</dbReference>
<feature type="binding site" evidence="9">
    <location>
        <position position="28"/>
    </location>
    <ligand>
        <name>[4Fe-4S] cluster</name>
        <dbReference type="ChEBI" id="CHEBI:49883"/>
    </ligand>
</feature>
<feature type="binding site" evidence="9 11">
    <location>
        <position position="287"/>
    </location>
    <ligand>
        <name>S-adenosyl-L-methionine</name>
        <dbReference type="ChEBI" id="CHEBI:59789"/>
    </ligand>
</feature>
<feature type="active site" description="Nucleophile" evidence="9 11">
    <location>
        <position position="359"/>
    </location>
</feature>
<feature type="binding site" evidence="9">
    <location>
        <position position="112"/>
    </location>
    <ligand>
        <name>[4Fe-4S] cluster</name>
        <dbReference type="ChEBI" id="CHEBI:49883"/>
    </ligand>
</feature>
<dbReference type="InterPro" id="IPR011825">
    <property type="entry name" value="23SrRNA_MeTrfase_RlmC"/>
</dbReference>
<dbReference type="GO" id="GO:0051539">
    <property type="term" value="F:4 iron, 4 sulfur cluster binding"/>
    <property type="evidence" value="ECO:0007669"/>
    <property type="project" value="UniProtKB-KW"/>
</dbReference>
<dbReference type="InterPro" id="IPR029063">
    <property type="entry name" value="SAM-dependent_MTases_sf"/>
</dbReference>
<dbReference type="Gene3D" id="2.40.50.1070">
    <property type="match status" value="1"/>
</dbReference>
<evidence type="ECO:0000256" key="10">
    <source>
        <dbReference type="NCBIfam" id="TIGR02085"/>
    </source>
</evidence>
<dbReference type="NCBIfam" id="TIGR00479">
    <property type="entry name" value="rumA"/>
    <property type="match status" value="1"/>
</dbReference>
<evidence type="ECO:0000256" key="3">
    <source>
        <dbReference type="ARBA" id="ARBA00022603"/>
    </source>
</evidence>
<dbReference type="STRING" id="28152.CH54_4051"/>
<gene>
    <name evidence="13" type="primary">rumB</name>
    <name evidence="9" type="synonym">rlmC</name>
    <name evidence="13" type="ORF">ERS008460_02979</name>
</gene>
<dbReference type="FunFam" id="2.40.50.1070:FF:000002">
    <property type="entry name" value="23S rRNA (uracil(747)-C(5))-methyltransferase RlmC"/>
    <property type="match status" value="1"/>
</dbReference>
<organism evidence="13 14">
    <name type="scientific">Yersinia aleksiciae</name>
    <dbReference type="NCBI Taxonomy" id="263819"/>
    <lineage>
        <taxon>Bacteria</taxon>
        <taxon>Pseudomonadati</taxon>
        <taxon>Pseudomonadota</taxon>
        <taxon>Gammaproteobacteria</taxon>
        <taxon>Enterobacterales</taxon>
        <taxon>Yersiniaceae</taxon>
        <taxon>Yersinia</taxon>
    </lineage>
</organism>
<dbReference type="SUPFAM" id="SSF53335">
    <property type="entry name" value="S-adenosyl-L-methionine-dependent methyltransferases"/>
    <property type="match status" value="1"/>
</dbReference>
<name>A0A0T9UKA8_YERAE</name>
<feature type="binding site" evidence="9 11">
    <location>
        <position position="237"/>
    </location>
    <ligand>
        <name>S-adenosyl-L-methionine</name>
        <dbReference type="ChEBI" id="CHEBI:59789"/>
    </ligand>
</feature>
<dbReference type="AlphaFoldDB" id="A0A0T9UKA8"/>
<dbReference type="PANTHER" id="PTHR11061:SF30">
    <property type="entry name" value="TRNA (URACIL(54)-C(5))-METHYLTRANSFERASE"/>
    <property type="match status" value="1"/>
</dbReference>
<evidence type="ECO:0000313" key="14">
    <source>
        <dbReference type="Proteomes" id="UP000040088"/>
    </source>
</evidence>
<dbReference type="Gene3D" id="3.40.50.150">
    <property type="entry name" value="Vaccinia Virus protein VP39"/>
    <property type="match status" value="1"/>
</dbReference>
<dbReference type="HAMAP" id="MF_01012">
    <property type="entry name" value="23SrRNA_methyltr_RlmC"/>
    <property type="match status" value="1"/>
</dbReference>
<dbReference type="EC" id="2.1.1.189" evidence="9 10"/>
<keyword evidence="3 9" id="KW-0489">Methyltransferase</keyword>
<dbReference type="GO" id="GO:0070475">
    <property type="term" value="P:rRNA base methylation"/>
    <property type="evidence" value="ECO:0007669"/>
    <property type="project" value="TreeGrafter"/>
</dbReference>
<proteinExistence type="inferred from homology"/>
<protein>
    <recommendedName>
        <fullName evidence="9 10">23S rRNA (uracil(747)-C(5))-methyltransferase RlmC</fullName>
        <ecNumber evidence="9 10">2.1.1.189</ecNumber>
    </recommendedName>
    <alternativeName>
        <fullName evidence="9">23S rRNA(m5U747)-methyltransferase</fullName>
    </alternativeName>
</protein>
<dbReference type="PROSITE" id="PS51687">
    <property type="entry name" value="SAM_MT_RNA_M5U"/>
    <property type="match status" value="1"/>
</dbReference>
<evidence type="ECO:0000256" key="6">
    <source>
        <dbReference type="ARBA" id="ARBA00022723"/>
    </source>
</evidence>
<evidence type="ECO:0000256" key="7">
    <source>
        <dbReference type="ARBA" id="ARBA00023004"/>
    </source>
</evidence>
<dbReference type="InterPro" id="IPR010280">
    <property type="entry name" value="U5_MeTrfase_fam"/>
</dbReference>
<dbReference type="PROSITE" id="PS01230">
    <property type="entry name" value="TRMA_1"/>
    <property type="match status" value="1"/>
</dbReference>
<evidence type="ECO:0000256" key="2">
    <source>
        <dbReference type="ARBA" id="ARBA00022552"/>
    </source>
</evidence>
<keyword evidence="4 9" id="KW-0808">Transferase</keyword>
<comment type="similarity">
    <text evidence="9">Belongs to the class I-like SAM-binding methyltransferase superfamily. RNA M5U methyltransferase family. RlmC subfamily.</text>
</comment>
<keyword evidence="6 9" id="KW-0479">Metal-binding</keyword>
<keyword evidence="2 9" id="KW-0698">rRNA processing</keyword>